<evidence type="ECO:0000313" key="4">
    <source>
        <dbReference type="Proteomes" id="UP001054902"/>
    </source>
</evidence>
<organism evidence="3 4">
    <name type="scientific">Chaetoceros tenuissimus</name>
    <dbReference type="NCBI Taxonomy" id="426638"/>
    <lineage>
        <taxon>Eukaryota</taxon>
        <taxon>Sar</taxon>
        <taxon>Stramenopiles</taxon>
        <taxon>Ochrophyta</taxon>
        <taxon>Bacillariophyta</taxon>
        <taxon>Coscinodiscophyceae</taxon>
        <taxon>Chaetocerotophycidae</taxon>
        <taxon>Chaetocerotales</taxon>
        <taxon>Chaetocerotaceae</taxon>
        <taxon>Chaetoceros</taxon>
    </lineage>
</organism>
<dbReference type="AlphaFoldDB" id="A0AAD3CRH4"/>
<keyword evidence="1" id="KW-0472">Membrane</keyword>
<proteinExistence type="predicted"/>
<keyword evidence="1" id="KW-1133">Transmembrane helix</keyword>
<reference evidence="3 4" key="1">
    <citation type="journal article" date="2021" name="Sci. Rep.">
        <title>The genome of the diatom Chaetoceros tenuissimus carries an ancient integrated fragment of an extant virus.</title>
        <authorList>
            <person name="Hongo Y."/>
            <person name="Kimura K."/>
            <person name="Takaki Y."/>
            <person name="Yoshida Y."/>
            <person name="Baba S."/>
            <person name="Kobayashi G."/>
            <person name="Nagasaki K."/>
            <person name="Hano T."/>
            <person name="Tomaru Y."/>
        </authorList>
    </citation>
    <scope>NUCLEOTIDE SEQUENCE [LARGE SCALE GENOMIC DNA]</scope>
    <source>
        <strain evidence="3 4">NIES-3715</strain>
    </source>
</reference>
<dbReference type="SUPFAM" id="SSF141673">
    <property type="entry name" value="MOSC N-terminal domain-like"/>
    <property type="match status" value="1"/>
</dbReference>
<feature type="domain" description="MOSC" evidence="2">
    <location>
        <begin position="199"/>
        <end position="367"/>
    </location>
</feature>
<sequence length="382" mass="42209">MENIETGKIIVTVTIGIATILGLYLYSKRFSNIINRILERRQLVSIIKQQSTNDEKNSISVSSLYVHPVKSLRAVSVQSAKLSKLGLENDRNLMLVRPSASTSMYRFITQRQCASLATIIVSLPTVKDGSTTIDIKHANSNEKVTVDITPSSLRQNPNKFMAGVWDDKVQVVDLGDEAAKFFQKVLSSSEEGDDTFDDVRLVAQAPTDERQVDGKYCPAAAMSAMGNVPNVSLTDGFPILIASEQSLAELNRRLEQKGKDPIPMSRFRPNIVVKSLDLKAFDEDEWKAIQIGGNDGPIFHIVKGCPRCKQSCTDQLDGTRYAEPLETLSEFRALGKNAEDVYFAQNVVLQPDCVGKEIKVGDGVRILTRGKPVWDMDAVQAE</sequence>
<dbReference type="Proteomes" id="UP001054902">
    <property type="component" value="Unassembled WGS sequence"/>
</dbReference>
<dbReference type="GO" id="GO:0003824">
    <property type="term" value="F:catalytic activity"/>
    <property type="evidence" value="ECO:0007669"/>
    <property type="project" value="InterPro"/>
</dbReference>
<keyword evidence="1" id="KW-0812">Transmembrane</keyword>
<dbReference type="SUPFAM" id="SSF50800">
    <property type="entry name" value="PK beta-barrel domain-like"/>
    <property type="match status" value="1"/>
</dbReference>
<dbReference type="PANTHER" id="PTHR14237:SF19">
    <property type="entry name" value="MITOCHONDRIAL AMIDOXIME REDUCING COMPONENT 1"/>
    <property type="match status" value="1"/>
</dbReference>
<accession>A0AAD3CRH4</accession>
<feature type="transmembrane region" description="Helical" evidence="1">
    <location>
        <begin position="6"/>
        <end position="26"/>
    </location>
</feature>
<dbReference type="InterPro" id="IPR005302">
    <property type="entry name" value="MoCF_Sase_C"/>
</dbReference>
<comment type="caution">
    <text evidence="3">The sequence shown here is derived from an EMBL/GenBank/DDBJ whole genome shotgun (WGS) entry which is preliminary data.</text>
</comment>
<dbReference type="InterPro" id="IPR011037">
    <property type="entry name" value="Pyrv_Knase-like_insert_dom_sf"/>
</dbReference>
<evidence type="ECO:0000313" key="3">
    <source>
        <dbReference type="EMBL" id="GFH49424.1"/>
    </source>
</evidence>
<gene>
    <name evidence="3" type="ORF">CTEN210_05900</name>
</gene>
<evidence type="ECO:0000259" key="2">
    <source>
        <dbReference type="PROSITE" id="PS51340"/>
    </source>
</evidence>
<protein>
    <recommendedName>
        <fullName evidence="2">MOSC domain-containing protein</fullName>
    </recommendedName>
</protein>
<dbReference type="PROSITE" id="PS51340">
    <property type="entry name" value="MOSC"/>
    <property type="match status" value="1"/>
</dbReference>
<dbReference type="GO" id="GO:0030170">
    <property type="term" value="F:pyridoxal phosphate binding"/>
    <property type="evidence" value="ECO:0007669"/>
    <property type="project" value="InterPro"/>
</dbReference>
<dbReference type="PANTHER" id="PTHR14237">
    <property type="entry name" value="MOLYBDOPTERIN COFACTOR SULFURASE MOSC"/>
    <property type="match status" value="1"/>
</dbReference>
<dbReference type="Pfam" id="PF03476">
    <property type="entry name" value="MOSC_N"/>
    <property type="match status" value="1"/>
</dbReference>
<dbReference type="GO" id="GO:0030151">
    <property type="term" value="F:molybdenum ion binding"/>
    <property type="evidence" value="ECO:0007669"/>
    <property type="project" value="InterPro"/>
</dbReference>
<keyword evidence="4" id="KW-1185">Reference proteome</keyword>
<dbReference type="InterPro" id="IPR005303">
    <property type="entry name" value="MOCOS_middle"/>
</dbReference>
<name>A0AAD3CRH4_9STRA</name>
<evidence type="ECO:0000256" key="1">
    <source>
        <dbReference type="SAM" id="Phobius"/>
    </source>
</evidence>
<dbReference type="Pfam" id="PF03473">
    <property type="entry name" value="MOSC"/>
    <property type="match status" value="1"/>
</dbReference>
<dbReference type="EMBL" id="BLLK01000038">
    <property type="protein sequence ID" value="GFH49424.1"/>
    <property type="molecule type" value="Genomic_DNA"/>
</dbReference>